<name>A0A6A6I7C8_9PLEO</name>
<evidence type="ECO:0000313" key="1">
    <source>
        <dbReference type="EMBL" id="KAF2245443.1"/>
    </source>
</evidence>
<dbReference type="OrthoDB" id="3684889at2759"/>
<keyword evidence="2" id="KW-1185">Reference proteome</keyword>
<protein>
    <submittedName>
        <fullName evidence="1">Uncharacterized protein</fullName>
    </submittedName>
</protein>
<dbReference type="AlphaFoldDB" id="A0A6A6I7C8"/>
<dbReference type="RefSeq" id="XP_033680447.1">
    <property type="nucleotide sequence ID" value="XM_033836215.1"/>
</dbReference>
<evidence type="ECO:0000313" key="2">
    <source>
        <dbReference type="Proteomes" id="UP000800094"/>
    </source>
</evidence>
<dbReference type="GeneID" id="54589545"/>
<accession>A0A6A6I7C8</accession>
<dbReference type="EMBL" id="ML987200">
    <property type="protein sequence ID" value="KAF2245443.1"/>
    <property type="molecule type" value="Genomic_DNA"/>
</dbReference>
<dbReference type="Proteomes" id="UP000800094">
    <property type="component" value="Unassembled WGS sequence"/>
</dbReference>
<gene>
    <name evidence="1" type="ORF">BU26DRAFT_68540</name>
</gene>
<sequence>MREETYIERCRQQICETVEERTKSTSETDDLLTIPKPRREWEKHLQADVEPYARALCLKLAHSILFALPRHIRAQVYSYVLDSGSPRVTVCDGKLPRHLRSSCSHATVQSYDSFWKLADLEHYLDPSYVGPKMAREIAEAYYKAKTFYFDYHELHLLHKFFTVDRFGYGLLPTDYIRTMEVVLDGHYLCRCNRTALAHYGLIPVDSMTSEEAVRWCFEQLFMLNSHVVHIRLIVYLHEGRRMLQEFQEVLHFALPFVRRFRAQGWHVSIKSCTNHGREESIDDADGELIDQNLSKMMTIRI</sequence>
<reference evidence="1" key="1">
    <citation type="journal article" date="2020" name="Stud. Mycol.">
        <title>101 Dothideomycetes genomes: a test case for predicting lifestyles and emergence of pathogens.</title>
        <authorList>
            <person name="Haridas S."/>
            <person name="Albert R."/>
            <person name="Binder M."/>
            <person name="Bloem J."/>
            <person name="Labutti K."/>
            <person name="Salamov A."/>
            <person name="Andreopoulos B."/>
            <person name="Baker S."/>
            <person name="Barry K."/>
            <person name="Bills G."/>
            <person name="Bluhm B."/>
            <person name="Cannon C."/>
            <person name="Castanera R."/>
            <person name="Culley D."/>
            <person name="Daum C."/>
            <person name="Ezra D."/>
            <person name="Gonzalez J."/>
            <person name="Henrissat B."/>
            <person name="Kuo A."/>
            <person name="Liang C."/>
            <person name="Lipzen A."/>
            <person name="Lutzoni F."/>
            <person name="Magnuson J."/>
            <person name="Mondo S."/>
            <person name="Nolan M."/>
            <person name="Ohm R."/>
            <person name="Pangilinan J."/>
            <person name="Park H.-J."/>
            <person name="Ramirez L."/>
            <person name="Alfaro M."/>
            <person name="Sun H."/>
            <person name="Tritt A."/>
            <person name="Yoshinaga Y."/>
            <person name="Zwiers L.-H."/>
            <person name="Turgeon B."/>
            <person name="Goodwin S."/>
            <person name="Spatafora J."/>
            <person name="Crous P."/>
            <person name="Grigoriev I."/>
        </authorList>
    </citation>
    <scope>NUCLEOTIDE SEQUENCE</scope>
    <source>
        <strain evidence="1">CBS 122368</strain>
    </source>
</reference>
<proteinExistence type="predicted"/>
<organism evidence="1 2">
    <name type="scientific">Trematosphaeria pertusa</name>
    <dbReference type="NCBI Taxonomy" id="390896"/>
    <lineage>
        <taxon>Eukaryota</taxon>
        <taxon>Fungi</taxon>
        <taxon>Dikarya</taxon>
        <taxon>Ascomycota</taxon>
        <taxon>Pezizomycotina</taxon>
        <taxon>Dothideomycetes</taxon>
        <taxon>Pleosporomycetidae</taxon>
        <taxon>Pleosporales</taxon>
        <taxon>Massarineae</taxon>
        <taxon>Trematosphaeriaceae</taxon>
        <taxon>Trematosphaeria</taxon>
    </lineage>
</organism>